<accession>A0AAP0BLB6</accession>
<dbReference type="Proteomes" id="UP001418222">
    <property type="component" value="Unassembled WGS sequence"/>
</dbReference>
<dbReference type="EMBL" id="JBBWWQ010000007">
    <property type="protein sequence ID" value="KAK8943265.1"/>
    <property type="molecule type" value="Genomic_DNA"/>
</dbReference>
<name>A0AAP0BLB6_9ASPA</name>
<protein>
    <submittedName>
        <fullName evidence="1">Uncharacterized protein</fullName>
    </submittedName>
</protein>
<comment type="caution">
    <text evidence="1">The sequence shown here is derived from an EMBL/GenBank/DDBJ whole genome shotgun (WGS) entry which is preliminary data.</text>
</comment>
<gene>
    <name evidence="1" type="ORF">KSP39_PZI009243</name>
</gene>
<keyword evidence="2" id="KW-1185">Reference proteome</keyword>
<dbReference type="AlphaFoldDB" id="A0AAP0BLB6"/>
<evidence type="ECO:0000313" key="1">
    <source>
        <dbReference type="EMBL" id="KAK8943265.1"/>
    </source>
</evidence>
<reference evidence="1 2" key="1">
    <citation type="journal article" date="2022" name="Nat. Plants">
        <title>Genomes of leafy and leafless Platanthera orchids illuminate the evolution of mycoheterotrophy.</title>
        <authorList>
            <person name="Li M.H."/>
            <person name="Liu K.W."/>
            <person name="Li Z."/>
            <person name="Lu H.C."/>
            <person name="Ye Q.L."/>
            <person name="Zhang D."/>
            <person name="Wang J.Y."/>
            <person name="Li Y.F."/>
            <person name="Zhong Z.M."/>
            <person name="Liu X."/>
            <person name="Yu X."/>
            <person name="Liu D.K."/>
            <person name="Tu X.D."/>
            <person name="Liu B."/>
            <person name="Hao Y."/>
            <person name="Liao X.Y."/>
            <person name="Jiang Y.T."/>
            <person name="Sun W.H."/>
            <person name="Chen J."/>
            <person name="Chen Y.Q."/>
            <person name="Ai Y."/>
            <person name="Zhai J.W."/>
            <person name="Wu S.S."/>
            <person name="Zhou Z."/>
            <person name="Hsiao Y.Y."/>
            <person name="Wu W.L."/>
            <person name="Chen Y.Y."/>
            <person name="Lin Y.F."/>
            <person name="Hsu J.L."/>
            <person name="Li C.Y."/>
            <person name="Wang Z.W."/>
            <person name="Zhao X."/>
            <person name="Zhong W.Y."/>
            <person name="Ma X.K."/>
            <person name="Ma L."/>
            <person name="Huang J."/>
            <person name="Chen G.Z."/>
            <person name="Huang M.Z."/>
            <person name="Huang L."/>
            <person name="Peng D.H."/>
            <person name="Luo Y.B."/>
            <person name="Zou S.Q."/>
            <person name="Chen S.P."/>
            <person name="Lan S."/>
            <person name="Tsai W.C."/>
            <person name="Van de Peer Y."/>
            <person name="Liu Z.J."/>
        </authorList>
    </citation>
    <scope>NUCLEOTIDE SEQUENCE [LARGE SCALE GENOMIC DNA]</scope>
    <source>
        <strain evidence="1">Lor287</strain>
    </source>
</reference>
<evidence type="ECO:0000313" key="2">
    <source>
        <dbReference type="Proteomes" id="UP001418222"/>
    </source>
</evidence>
<proteinExistence type="predicted"/>
<organism evidence="1 2">
    <name type="scientific">Platanthera zijinensis</name>
    <dbReference type="NCBI Taxonomy" id="2320716"/>
    <lineage>
        <taxon>Eukaryota</taxon>
        <taxon>Viridiplantae</taxon>
        <taxon>Streptophyta</taxon>
        <taxon>Embryophyta</taxon>
        <taxon>Tracheophyta</taxon>
        <taxon>Spermatophyta</taxon>
        <taxon>Magnoliopsida</taxon>
        <taxon>Liliopsida</taxon>
        <taxon>Asparagales</taxon>
        <taxon>Orchidaceae</taxon>
        <taxon>Orchidoideae</taxon>
        <taxon>Orchideae</taxon>
        <taxon>Orchidinae</taxon>
        <taxon>Platanthera</taxon>
    </lineage>
</organism>
<sequence length="118" mass="13414">MAAARRSDGGEGREPGQACFACCRSFFPRWLNEIPNGMVMIKFSTRSLNEDSKLPTHSECRFFLHTRYQFRTKEQQGACKYATHGDESSALFKLSRAAQTTSASNCIRYDTDWLTNTN</sequence>